<evidence type="ECO:0000313" key="2">
    <source>
        <dbReference type="Proteomes" id="UP000024635"/>
    </source>
</evidence>
<gene>
    <name evidence="1" type="primary">Acey_s0300.g1813</name>
    <name evidence="1" type="ORF">Y032_0300g1813</name>
</gene>
<comment type="caution">
    <text evidence="1">The sequence shown here is derived from an EMBL/GenBank/DDBJ whole genome shotgun (WGS) entry which is preliminary data.</text>
</comment>
<keyword evidence="2" id="KW-1185">Reference proteome</keyword>
<dbReference type="AlphaFoldDB" id="A0A016S4S0"/>
<name>A0A016S4S0_9BILA</name>
<reference evidence="2" key="1">
    <citation type="journal article" date="2015" name="Nat. Genet.">
        <title>The genome and transcriptome of the zoonotic hookworm Ancylostoma ceylanicum identify infection-specific gene families.</title>
        <authorList>
            <person name="Schwarz E.M."/>
            <person name="Hu Y."/>
            <person name="Antoshechkin I."/>
            <person name="Miller M.M."/>
            <person name="Sternberg P.W."/>
            <person name="Aroian R.V."/>
        </authorList>
    </citation>
    <scope>NUCLEOTIDE SEQUENCE</scope>
    <source>
        <strain evidence="2">HY135</strain>
    </source>
</reference>
<organism evidence="1 2">
    <name type="scientific">Ancylostoma ceylanicum</name>
    <dbReference type="NCBI Taxonomy" id="53326"/>
    <lineage>
        <taxon>Eukaryota</taxon>
        <taxon>Metazoa</taxon>
        <taxon>Ecdysozoa</taxon>
        <taxon>Nematoda</taxon>
        <taxon>Chromadorea</taxon>
        <taxon>Rhabditida</taxon>
        <taxon>Rhabditina</taxon>
        <taxon>Rhabditomorpha</taxon>
        <taxon>Strongyloidea</taxon>
        <taxon>Ancylostomatidae</taxon>
        <taxon>Ancylostomatinae</taxon>
        <taxon>Ancylostoma</taxon>
    </lineage>
</organism>
<accession>A0A016S4S0</accession>
<evidence type="ECO:0000313" key="1">
    <source>
        <dbReference type="EMBL" id="EYB85347.1"/>
    </source>
</evidence>
<protein>
    <submittedName>
        <fullName evidence="1">Uncharacterized protein</fullName>
    </submittedName>
</protein>
<proteinExistence type="predicted"/>
<dbReference type="EMBL" id="JARK01001636">
    <property type="protein sequence ID" value="EYB85347.1"/>
    <property type="molecule type" value="Genomic_DNA"/>
</dbReference>
<sequence length="139" mass="15460">MTQDLMQSSSLPKVLRSNEVDNAVVLNIDSGWSHRILPEKTSRTEEDDVCGKAGQNKVSTLTTWSGTRKIQHIDVSTVCTVMYCVQGTTLCPILEQNKCAMVTASSLQGRVTRWCPQSLPLGCSIERLFMLHKTMSAIW</sequence>
<dbReference type="Proteomes" id="UP000024635">
    <property type="component" value="Unassembled WGS sequence"/>
</dbReference>